<dbReference type="Pfam" id="PF16076">
    <property type="entry name" value="Acyltransf_C"/>
    <property type="match status" value="1"/>
</dbReference>
<protein>
    <recommendedName>
        <fullName evidence="5">Phospholipid/glycerol acyltransferase domain-containing protein</fullName>
    </recommendedName>
</protein>
<keyword evidence="7" id="KW-1185">Reference proteome</keyword>
<dbReference type="Proteomes" id="UP000799444">
    <property type="component" value="Unassembled WGS sequence"/>
</dbReference>
<keyword evidence="4" id="KW-1133">Transmembrane helix</keyword>
<evidence type="ECO:0000313" key="6">
    <source>
        <dbReference type="EMBL" id="KAF2733531.1"/>
    </source>
</evidence>
<evidence type="ECO:0000256" key="4">
    <source>
        <dbReference type="SAM" id="Phobius"/>
    </source>
</evidence>
<evidence type="ECO:0000313" key="7">
    <source>
        <dbReference type="Proteomes" id="UP000799444"/>
    </source>
</evidence>
<dbReference type="SMART" id="SM00563">
    <property type="entry name" value="PlsC"/>
    <property type="match status" value="1"/>
</dbReference>
<reference evidence="6" key="1">
    <citation type="journal article" date="2020" name="Stud. Mycol.">
        <title>101 Dothideomycetes genomes: a test case for predicting lifestyles and emergence of pathogens.</title>
        <authorList>
            <person name="Haridas S."/>
            <person name="Albert R."/>
            <person name="Binder M."/>
            <person name="Bloem J."/>
            <person name="Labutti K."/>
            <person name="Salamov A."/>
            <person name="Andreopoulos B."/>
            <person name="Baker S."/>
            <person name="Barry K."/>
            <person name="Bills G."/>
            <person name="Bluhm B."/>
            <person name="Cannon C."/>
            <person name="Castanera R."/>
            <person name="Culley D."/>
            <person name="Daum C."/>
            <person name="Ezra D."/>
            <person name="Gonzalez J."/>
            <person name="Henrissat B."/>
            <person name="Kuo A."/>
            <person name="Liang C."/>
            <person name="Lipzen A."/>
            <person name="Lutzoni F."/>
            <person name="Magnuson J."/>
            <person name="Mondo S."/>
            <person name="Nolan M."/>
            <person name="Ohm R."/>
            <person name="Pangilinan J."/>
            <person name="Park H.-J."/>
            <person name="Ramirez L."/>
            <person name="Alfaro M."/>
            <person name="Sun H."/>
            <person name="Tritt A."/>
            <person name="Yoshinaga Y."/>
            <person name="Zwiers L.-H."/>
            <person name="Turgeon B."/>
            <person name="Goodwin S."/>
            <person name="Spatafora J."/>
            <person name="Crous P."/>
            <person name="Grigoriev I."/>
        </authorList>
    </citation>
    <scope>NUCLEOTIDE SEQUENCE</scope>
    <source>
        <strain evidence="6">CBS 125425</strain>
    </source>
</reference>
<evidence type="ECO:0000256" key="2">
    <source>
        <dbReference type="ARBA" id="ARBA00022679"/>
    </source>
</evidence>
<dbReference type="PANTHER" id="PTHR10983:SF16">
    <property type="entry name" value="LYSOCARDIOLIPIN ACYLTRANSFERASE 1"/>
    <property type="match status" value="1"/>
</dbReference>
<feature type="transmembrane region" description="Helical" evidence="4">
    <location>
        <begin position="310"/>
        <end position="331"/>
    </location>
</feature>
<dbReference type="InterPro" id="IPR002123">
    <property type="entry name" value="Plipid/glycerol_acylTrfase"/>
</dbReference>
<dbReference type="GO" id="GO:0005783">
    <property type="term" value="C:endoplasmic reticulum"/>
    <property type="evidence" value="ECO:0007669"/>
    <property type="project" value="TreeGrafter"/>
</dbReference>
<organism evidence="6 7">
    <name type="scientific">Polyplosphaeria fusca</name>
    <dbReference type="NCBI Taxonomy" id="682080"/>
    <lineage>
        <taxon>Eukaryota</taxon>
        <taxon>Fungi</taxon>
        <taxon>Dikarya</taxon>
        <taxon>Ascomycota</taxon>
        <taxon>Pezizomycotina</taxon>
        <taxon>Dothideomycetes</taxon>
        <taxon>Pleosporomycetidae</taxon>
        <taxon>Pleosporales</taxon>
        <taxon>Tetraplosphaeriaceae</taxon>
        <taxon>Polyplosphaeria</taxon>
    </lineage>
</organism>
<dbReference type="GO" id="GO:0016746">
    <property type="term" value="F:acyltransferase activity"/>
    <property type="evidence" value="ECO:0007669"/>
    <property type="project" value="UniProtKB-KW"/>
</dbReference>
<dbReference type="EMBL" id="ML996160">
    <property type="protein sequence ID" value="KAF2733531.1"/>
    <property type="molecule type" value="Genomic_DNA"/>
</dbReference>
<dbReference type="PANTHER" id="PTHR10983">
    <property type="entry name" value="1-ACYLGLYCEROL-3-PHOSPHATE ACYLTRANSFERASE-RELATED"/>
    <property type="match status" value="1"/>
</dbReference>
<keyword evidence="2" id="KW-0808">Transferase</keyword>
<comment type="caution">
    <text evidence="6">The sequence shown here is derived from an EMBL/GenBank/DDBJ whole genome shotgun (WGS) entry which is preliminary data.</text>
</comment>
<keyword evidence="3" id="KW-0012">Acyltransferase</keyword>
<evidence type="ECO:0000256" key="1">
    <source>
        <dbReference type="ARBA" id="ARBA00008655"/>
    </source>
</evidence>
<dbReference type="Pfam" id="PF01553">
    <property type="entry name" value="Acyltransferase"/>
    <property type="match status" value="1"/>
</dbReference>
<sequence>MAVTKQHFGVVSATMTKWWAPVTMKVSGDESVRGQLRRSDDGRLECDFPERMVLITNHQIYTDWVYLWWSAYTAKMHGHLFIILKESIKYIPILGQGMLFYGFIFLSRKWADDQKRFSHRLQKLNSHHSGPLSGSNYLDPMWLLIFPEGTNASVNGRASSKKWADKNNMEDTRHVLLPRSTGLLYCLKELRNTVDYVYDCTMAYEGVPRGKYGQDIFTIRSTFLQGIRPKSVSLHWRRFAVKDMPLDDAKAFEQWLLQRWREKDDLMEDYIVNGRFPADEGESPAINGAKPLRGAGYIETEIRTAHPLEFLQIFVPVTALGLLINVVLKFLDMVLRILHIR</sequence>
<proteinExistence type="inferred from homology"/>
<dbReference type="AlphaFoldDB" id="A0A9P4V1S9"/>
<accession>A0A9P4V1S9</accession>
<dbReference type="SUPFAM" id="SSF69593">
    <property type="entry name" value="Glycerol-3-phosphate (1)-acyltransferase"/>
    <property type="match status" value="1"/>
</dbReference>
<gene>
    <name evidence="6" type="ORF">EJ04DRAFT_513173</name>
</gene>
<dbReference type="CDD" id="cd07990">
    <property type="entry name" value="LPLAT_LCLAT1-like"/>
    <property type="match status" value="1"/>
</dbReference>
<dbReference type="InterPro" id="IPR032098">
    <property type="entry name" value="Acyltransf_C"/>
</dbReference>
<name>A0A9P4V1S9_9PLEO</name>
<evidence type="ECO:0000256" key="3">
    <source>
        <dbReference type="ARBA" id="ARBA00023315"/>
    </source>
</evidence>
<evidence type="ECO:0000259" key="5">
    <source>
        <dbReference type="SMART" id="SM00563"/>
    </source>
</evidence>
<keyword evidence="4" id="KW-0812">Transmembrane</keyword>
<dbReference type="OrthoDB" id="189226at2759"/>
<comment type="similarity">
    <text evidence="1">Belongs to the 1-acyl-sn-glycerol-3-phosphate acyltransferase family.</text>
</comment>
<dbReference type="GO" id="GO:0036149">
    <property type="term" value="P:phosphatidylinositol acyl-chain remodeling"/>
    <property type="evidence" value="ECO:0007669"/>
    <property type="project" value="TreeGrafter"/>
</dbReference>
<keyword evidence="4" id="KW-0472">Membrane</keyword>
<feature type="domain" description="Phospholipid/glycerol acyltransferase" evidence="5">
    <location>
        <begin position="52"/>
        <end position="184"/>
    </location>
</feature>